<dbReference type="PANTHER" id="PTHR42716">
    <property type="entry name" value="L-ASPARTATE OXIDASE"/>
    <property type="match status" value="1"/>
</dbReference>
<evidence type="ECO:0000256" key="2">
    <source>
        <dbReference type="ARBA" id="ARBA00004950"/>
    </source>
</evidence>
<dbReference type="Pfam" id="PF00890">
    <property type="entry name" value="FAD_binding_2"/>
    <property type="match status" value="1"/>
</dbReference>
<dbReference type="PRINTS" id="PR00368">
    <property type="entry name" value="FADPNR"/>
</dbReference>
<evidence type="ECO:0000256" key="4">
    <source>
        <dbReference type="ARBA" id="ARBA00012173"/>
    </source>
</evidence>
<evidence type="ECO:0000256" key="9">
    <source>
        <dbReference type="ARBA" id="ARBA00048305"/>
    </source>
</evidence>
<dbReference type="NCBIfam" id="TIGR00551">
    <property type="entry name" value="nadB"/>
    <property type="match status" value="1"/>
</dbReference>
<dbReference type="SUPFAM" id="SSF46977">
    <property type="entry name" value="Succinate dehydrogenase/fumarate reductase flavoprotein C-terminal domain"/>
    <property type="match status" value="1"/>
</dbReference>
<comment type="function">
    <text evidence="11">Catalyzes the oxidation of L-aspartate to iminoaspartate.</text>
</comment>
<evidence type="ECO:0000256" key="5">
    <source>
        <dbReference type="ARBA" id="ARBA00022630"/>
    </source>
</evidence>
<comment type="subcellular location">
    <subcellularLocation>
        <location evidence="11">Cytoplasm</location>
    </subcellularLocation>
</comment>
<comment type="catalytic activity">
    <reaction evidence="9">
        <text>L-aspartate + O2 = iminosuccinate + H2O2</text>
        <dbReference type="Rhea" id="RHEA:25876"/>
        <dbReference type="ChEBI" id="CHEBI:15379"/>
        <dbReference type="ChEBI" id="CHEBI:16240"/>
        <dbReference type="ChEBI" id="CHEBI:29991"/>
        <dbReference type="ChEBI" id="CHEBI:77875"/>
        <dbReference type="EC" id="1.4.3.16"/>
    </reaction>
    <physiologicalReaction direction="left-to-right" evidence="9">
        <dbReference type="Rhea" id="RHEA:25877"/>
    </physiologicalReaction>
</comment>
<dbReference type="Gene3D" id="1.20.58.100">
    <property type="entry name" value="Fumarate reductase/succinate dehydrogenase flavoprotein-like, C-terminal domain"/>
    <property type="match status" value="1"/>
</dbReference>
<name>A0A2N9P708_9FLAO</name>
<dbReference type="InterPro" id="IPR003953">
    <property type="entry name" value="FAD-dep_OxRdtase_2_FAD-bd"/>
</dbReference>
<evidence type="ECO:0000256" key="10">
    <source>
        <dbReference type="NCBIfam" id="TIGR00551"/>
    </source>
</evidence>
<keyword evidence="8 11" id="KW-0560">Oxidoreductase</keyword>
<dbReference type="EC" id="1.4.3.16" evidence="4 10"/>
<organism evidence="13 14">
    <name type="scientific">Flavobacterium columnare</name>
    <dbReference type="NCBI Taxonomy" id="996"/>
    <lineage>
        <taxon>Bacteria</taxon>
        <taxon>Pseudomonadati</taxon>
        <taxon>Bacteroidota</taxon>
        <taxon>Flavobacteriia</taxon>
        <taxon>Flavobacteriales</taxon>
        <taxon>Flavobacteriaceae</taxon>
        <taxon>Flavobacterium</taxon>
    </lineage>
</organism>
<evidence type="ECO:0000313" key="14">
    <source>
        <dbReference type="Proteomes" id="UP000238180"/>
    </source>
</evidence>
<sequence length="524" mass="58672">MSVFKTDFLILGSGVAGLTTAIKLAKAFPNKKITIVTKNTKEESNTKYAQGGIAAVWDEEDSFESHIEDTLRAGDYENDLEIVKLVIENAPIRLQELIQWGAEFDLNRNNQYDLGKEGGHSANRILHHKDITGFEIQTTLIKYSENVPNITFLPHHFTIELITEHHFTDIKIEIGQKNIHCYGAYILNEKTGAIHTFLAHKTILATGGTGQSYATTTNPIIATGDGIGMAFRAKAIIEDMQYIQFHPTALYEPGKSPAFLISEAVRGFGAYLRNQSGERFMLRYDQRAELASRDIVSRAINMEMNISGNECVYLDCTHLDPIAFYNHFPNIVEKCKSIGINVAKNYIPVLPAMHYMCGGVKVNKLGRTSILNLYANGEVAKTGLHGANRLASNSLLEALVFGHIIAEDIIANSHNLKTSFPKIPQWNSEGTVDPKELILISHNKKSVQNIMNDLVGIVRSNQRLERALDHLNYLYEDTEKLFKKVTLSPQLCELRNINATAYLIVKHSLESRKNKGAFYNLDLH</sequence>
<dbReference type="EMBL" id="OLKH01000039">
    <property type="protein sequence ID" value="SPE76137.1"/>
    <property type="molecule type" value="Genomic_DNA"/>
</dbReference>
<dbReference type="FunFam" id="3.90.700.10:FF:000002">
    <property type="entry name" value="L-aspartate oxidase"/>
    <property type="match status" value="1"/>
</dbReference>
<dbReference type="Gene3D" id="3.90.700.10">
    <property type="entry name" value="Succinate dehydrogenase/fumarate reductase flavoprotein, catalytic domain"/>
    <property type="match status" value="1"/>
</dbReference>
<dbReference type="GO" id="GO:0005737">
    <property type="term" value="C:cytoplasm"/>
    <property type="evidence" value="ECO:0007669"/>
    <property type="project" value="UniProtKB-SubCell"/>
</dbReference>
<proteinExistence type="inferred from homology"/>
<evidence type="ECO:0000259" key="12">
    <source>
        <dbReference type="Pfam" id="PF00890"/>
    </source>
</evidence>
<dbReference type="PANTHER" id="PTHR42716:SF2">
    <property type="entry name" value="L-ASPARTATE OXIDASE, CHLOROPLASTIC"/>
    <property type="match status" value="1"/>
</dbReference>
<dbReference type="InterPro" id="IPR036188">
    <property type="entry name" value="FAD/NAD-bd_sf"/>
</dbReference>
<dbReference type="AlphaFoldDB" id="A0A2N9P708"/>
<dbReference type="InterPro" id="IPR037099">
    <property type="entry name" value="Fum_R/Succ_DH_flav-like_C_sf"/>
</dbReference>
<evidence type="ECO:0000256" key="11">
    <source>
        <dbReference type="RuleBase" id="RU362049"/>
    </source>
</evidence>
<keyword evidence="6 11" id="KW-0662">Pyridine nucleotide biosynthesis</keyword>
<evidence type="ECO:0000313" key="13">
    <source>
        <dbReference type="EMBL" id="SPE76137.1"/>
    </source>
</evidence>
<accession>A0A2N9P708</accession>
<protein>
    <recommendedName>
        <fullName evidence="4 10">L-aspartate oxidase</fullName>
        <ecNumber evidence="4 10">1.4.3.16</ecNumber>
    </recommendedName>
</protein>
<dbReference type="RefSeq" id="WP_105195196.1">
    <property type="nucleotide sequence ID" value="NZ_OLKH01000039.1"/>
</dbReference>
<evidence type="ECO:0000256" key="6">
    <source>
        <dbReference type="ARBA" id="ARBA00022642"/>
    </source>
</evidence>
<dbReference type="SUPFAM" id="SSF56425">
    <property type="entry name" value="Succinate dehydrogenase/fumarate reductase flavoprotein, catalytic domain"/>
    <property type="match status" value="1"/>
</dbReference>
<dbReference type="Proteomes" id="UP000238180">
    <property type="component" value="Unassembled WGS sequence"/>
</dbReference>
<dbReference type="InterPro" id="IPR005288">
    <property type="entry name" value="NadB"/>
</dbReference>
<evidence type="ECO:0000256" key="7">
    <source>
        <dbReference type="ARBA" id="ARBA00022827"/>
    </source>
</evidence>
<dbReference type="GO" id="GO:0008734">
    <property type="term" value="F:L-aspartate oxidase activity"/>
    <property type="evidence" value="ECO:0007669"/>
    <property type="project" value="UniProtKB-UniRule"/>
</dbReference>
<dbReference type="SUPFAM" id="SSF51905">
    <property type="entry name" value="FAD/NAD(P)-binding domain"/>
    <property type="match status" value="1"/>
</dbReference>
<evidence type="ECO:0000256" key="8">
    <source>
        <dbReference type="ARBA" id="ARBA00023002"/>
    </source>
</evidence>
<dbReference type="GO" id="GO:0009435">
    <property type="term" value="P:NAD+ biosynthetic process"/>
    <property type="evidence" value="ECO:0007669"/>
    <property type="project" value="UniProtKB-UniPathway"/>
</dbReference>
<evidence type="ECO:0000256" key="3">
    <source>
        <dbReference type="ARBA" id="ARBA00008562"/>
    </source>
</evidence>
<keyword evidence="5 11" id="KW-0285">Flavoprotein</keyword>
<feature type="domain" description="FAD-dependent oxidoreductase 2 FAD-binding" evidence="12">
    <location>
        <begin position="7"/>
        <end position="395"/>
    </location>
</feature>
<dbReference type="Gene3D" id="3.50.50.60">
    <property type="entry name" value="FAD/NAD(P)-binding domain"/>
    <property type="match status" value="1"/>
</dbReference>
<dbReference type="InterPro" id="IPR027477">
    <property type="entry name" value="Succ_DH/fumarate_Rdtase_cat_sf"/>
</dbReference>
<reference evidence="13 14" key="1">
    <citation type="submission" date="2018-02" db="EMBL/GenBank/DDBJ databases">
        <authorList>
            <person name="Cohen D.B."/>
            <person name="Kent A.D."/>
        </authorList>
    </citation>
    <scope>NUCLEOTIDE SEQUENCE [LARGE SCALE GENOMIC DNA]</scope>
    <source>
        <strain evidence="13">CIP109753</strain>
    </source>
</reference>
<evidence type="ECO:0000256" key="1">
    <source>
        <dbReference type="ARBA" id="ARBA00001974"/>
    </source>
</evidence>
<dbReference type="UniPathway" id="UPA00253">
    <property type="reaction ID" value="UER00326"/>
</dbReference>
<comment type="cofactor">
    <cofactor evidence="1 11">
        <name>FAD</name>
        <dbReference type="ChEBI" id="CHEBI:57692"/>
    </cofactor>
</comment>
<comment type="similarity">
    <text evidence="3 11">Belongs to the FAD-dependent oxidoreductase 2 family. NadB subfamily.</text>
</comment>
<keyword evidence="7 11" id="KW-0274">FAD</keyword>
<comment type="pathway">
    <text evidence="2 11">Cofactor biosynthesis; NAD(+) biosynthesis; iminoaspartate from L-aspartate (oxidase route): step 1/1.</text>
</comment>
<gene>
    <name evidence="13" type="primary">nadB</name>
    <name evidence="13" type="ORF">FLACOL_00115</name>
</gene>